<dbReference type="InterPro" id="IPR058779">
    <property type="entry name" value="Ig_NUP210_13th"/>
</dbReference>
<dbReference type="Proteomes" id="UP000492821">
    <property type="component" value="Unassembled WGS sequence"/>
</dbReference>
<dbReference type="SUPFAM" id="SSF49373">
    <property type="entry name" value="Invasin/intimin cell-adhesion fragments"/>
    <property type="match status" value="1"/>
</dbReference>
<dbReference type="GO" id="GO:0005643">
    <property type="term" value="C:nuclear pore"/>
    <property type="evidence" value="ECO:0007669"/>
    <property type="project" value="TreeGrafter"/>
</dbReference>
<dbReference type="Pfam" id="PF22969">
    <property type="entry name" value="Ig_NUP210_2nd"/>
    <property type="match status" value="1"/>
</dbReference>
<reference evidence="8" key="2">
    <citation type="submission" date="2020-10" db="UniProtKB">
        <authorList>
            <consortium name="WormBaseParasite"/>
        </authorList>
    </citation>
    <scope>IDENTIFICATION</scope>
</reference>
<sequence>MFMSVFFQDRIATGSEYDVDYIGISSPWIQDVTIHLLDSNFVFTFFGDYRLFQMVSVRLDRSALQYREVVDVLRYCRADWIQPDEFVWNKWMLPKRDHETLPRPLTDISSTSRGFCCLITPPPRPLTLWKGLEEDVSTRAAVSLSCVVIVDVIDRSAISTVCCVLFVDAAPAQMVVEAINKDGHRFFDLTDIPFDWFFEYPDGGKPIRIVPFAQSKYEAPLAIQRVESNKQRGFVVLVEGVSTGFARLTAKFAEPHFSAIAPDTIDLSVVANVILNPSHDIILIDRHIKPKSGITPQSAHIHVSEPDAIVFTIDEGNVWYIQSGIEYKINARLQDTRGNYMYITGHGLPNQPPNRPLSIIEASPNGNYFHVRAKTGVAAFPHSPAKPYVYPFTATGGTGSYRWSTFDTKIAAVNESRGRLTSLALGHTVFRVEDVFDVAHFALVQVYVLESTELRFGESHVEAEVGDKLILNVRMSGLNPSSGKLIPFSDCRNTGFGVTVGDLAVLKKDRAASQRPEFGGCATIPLVAQTSGDTTVKLALDQYNDEFTISAFALQLSHSHDLLLETGSEYHVDYTGGPALGFSTKQIANEGNTYALKCSSALGEAQVTVKIGNRKSSKNPLPVISSAKISVCCAQPQRIALTTKPGASAKNIPSCPAFTHSVYHSRPAALQLVAWGVCGDNKDAEERLFDSLSAVKVKYSVAQTTLLSVKGLCVDEKQPSRHLATAVPKSQPATAKITAEATFGKQPCKASLILNLVDHAVALPPSLVLWNAKSVRGTSVHSGGSGHFWVDADSAAEHVSANIIATDGQAVLELHPTNQGLVKVPVFDLCIEGSHFDVAVKVTDVTAIRIQGPELVEVGAIVPLTIEVLDVEGHPFSIEDVKMMELNIEYSREVADLRANDLLSYDLKGTSVGTGAISAKVRSSTGQVVRSVPHQVQVFAPLRLLPSVVTPIPESVFQFEILGGPQAQQADVQFILNTSGIATVAQNGLITSNLNLGETAVTAAVTTGGSAKHIVTQDSAQIRVVSLAGIRIVVSSMIVEAGDRIWATIHGLDDAETPFAFGGAEYPLTMQWKLSSKDNLVFESPLTEIVDEDVSNRLHRLLLRPKSRSRPSGSHCQRSQAVRKTLRSWCHRFQKHHSTDCPGQSASSVHCPEGHAVDPVDIFGAVRQPSIPACVLQTRQVLHRYARRPRTHHSPDWSIRRQLAPSMPTAHRPSMKRRSSTSTSSMCTRFI</sequence>
<dbReference type="InterPro" id="IPR055097">
    <property type="entry name" value="Ig_NUP210_2nd"/>
</dbReference>
<dbReference type="InterPro" id="IPR008964">
    <property type="entry name" value="Invasin/intimin_cell_adhesion"/>
</dbReference>
<reference evidence="7" key="1">
    <citation type="journal article" date="2013" name="Genetics">
        <title>The draft genome and transcriptome of Panagrellus redivivus are shaped by the harsh demands of a free-living lifestyle.</title>
        <authorList>
            <person name="Srinivasan J."/>
            <person name="Dillman A.R."/>
            <person name="Macchietto M.G."/>
            <person name="Heikkinen L."/>
            <person name="Lakso M."/>
            <person name="Fracchia K.M."/>
            <person name="Antoshechkin I."/>
            <person name="Mortazavi A."/>
            <person name="Wong G."/>
            <person name="Sternberg P.W."/>
        </authorList>
    </citation>
    <scope>NUCLEOTIDE SEQUENCE [LARGE SCALE GENOMIC DNA]</scope>
    <source>
        <strain evidence="7">MT8872</strain>
    </source>
</reference>
<dbReference type="Pfam" id="PF26182">
    <property type="entry name" value="Ig_NUP210_5th"/>
    <property type="match status" value="1"/>
</dbReference>
<evidence type="ECO:0000259" key="3">
    <source>
        <dbReference type="Pfam" id="PF22969"/>
    </source>
</evidence>
<dbReference type="InterPro" id="IPR056898">
    <property type="entry name" value="Ig_NUP210_6th"/>
</dbReference>
<evidence type="ECO:0000313" key="8">
    <source>
        <dbReference type="WBParaSite" id="Pan_g3833.t1"/>
    </source>
</evidence>
<feature type="domain" description="NUP210 fourth Ig-like" evidence="5">
    <location>
        <begin position="316"/>
        <end position="375"/>
    </location>
</feature>
<dbReference type="PANTHER" id="PTHR23019:SF0">
    <property type="entry name" value="NUCLEAR PORE MEMBRANE GLYCOPROTEIN 210"/>
    <property type="match status" value="1"/>
</dbReference>
<feature type="domain" description="NUP210 Ig-like" evidence="3">
    <location>
        <begin position="162"/>
        <end position="262"/>
    </location>
</feature>
<protein>
    <submittedName>
        <fullName evidence="8">PKS_ER domain-containing protein</fullName>
    </submittedName>
</protein>
<dbReference type="WBParaSite" id="Pan_g3833.t1">
    <property type="protein sequence ID" value="Pan_g3833.t1"/>
    <property type="gene ID" value="Pan_g3833"/>
</dbReference>
<name>A0A7E4VV42_PANRE</name>
<evidence type="ECO:0000256" key="1">
    <source>
        <dbReference type="SAM" id="MobiDB-lite"/>
    </source>
</evidence>
<evidence type="ECO:0000259" key="6">
    <source>
        <dbReference type="Pfam" id="PF26181"/>
    </source>
</evidence>
<dbReference type="InterPro" id="IPR056897">
    <property type="entry name" value="Ig_NUP210_4th"/>
</dbReference>
<feature type="compositionally biased region" description="Low complexity" evidence="1">
    <location>
        <begin position="1220"/>
        <end position="1231"/>
    </location>
</feature>
<evidence type="ECO:0000259" key="5">
    <source>
        <dbReference type="Pfam" id="PF24991"/>
    </source>
</evidence>
<feature type="domain" description="NUP210 Ig-like" evidence="6">
    <location>
        <begin position="1026"/>
        <end position="1099"/>
    </location>
</feature>
<dbReference type="InterPro" id="IPR045197">
    <property type="entry name" value="NUP210-like"/>
</dbReference>
<evidence type="ECO:0000259" key="2">
    <source>
        <dbReference type="Pfam" id="PF22962"/>
    </source>
</evidence>
<dbReference type="Pfam" id="PF22962">
    <property type="entry name" value="Ig_NUP210_7th"/>
    <property type="match status" value="1"/>
</dbReference>
<accession>A0A7E4VV42</accession>
<proteinExistence type="predicted"/>
<feature type="domain" description="NUP210 Ig-like" evidence="2">
    <location>
        <begin position="584"/>
        <end position="634"/>
    </location>
</feature>
<organism evidence="7 8">
    <name type="scientific">Panagrellus redivivus</name>
    <name type="common">Microworm</name>
    <dbReference type="NCBI Taxonomy" id="6233"/>
    <lineage>
        <taxon>Eukaryota</taxon>
        <taxon>Metazoa</taxon>
        <taxon>Ecdysozoa</taxon>
        <taxon>Nematoda</taxon>
        <taxon>Chromadorea</taxon>
        <taxon>Rhabditida</taxon>
        <taxon>Tylenchina</taxon>
        <taxon>Panagrolaimomorpha</taxon>
        <taxon>Panagrolaimoidea</taxon>
        <taxon>Panagrolaimidae</taxon>
        <taxon>Panagrellus</taxon>
    </lineage>
</organism>
<dbReference type="Pfam" id="PF26181">
    <property type="entry name" value="Ig_NUP210_13th"/>
    <property type="match status" value="1"/>
</dbReference>
<dbReference type="Pfam" id="PF24991">
    <property type="entry name" value="Ig_NUP210_4th"/>
    <property type="match status" value="1"/>
</dbReference>
<dbReference type="InterPro" id="IPR055099">
    <property type="entry name" value="Ig_NUP210_7th"/>
</dbReference>
<keyword evidence="7" id="KW-1185">Reference proteome</keyword>
<feature type="domain" description="NUP210 Ig-like" evidence="4">
    <location>
        <begin position="455"/>
        <end position="538"/>
    </location>
</feature>
<feature type="region of interest" description="Disordered" evidence="1">
    <location>
        <begin position="1187"/>
        <end position="1231"/>
    </location>
</feature>
<evidence type="ECO:0000313" key="7">
    <source>
        <dbReference type="Proteomes" id="UP000492821"/>
    </source>
</evidence>
<evidence type="ECO:0000259" key="4">
    <source>
        <dbReference type="Pfam" id="PF24935"/>
    </source>
</evidence>
<dbReference type="AlphaFoldDB" id="A0A7E4VV42"/>
<dbReference type="Pfam" id="PF24935">
    <property type="entry name" value="Ig_NUP210_6th"/>
    <property type="match status" value="1"/>
</dbReference>
<dbReference type="PANTHER" id="PTHR23019">
    <property type="entry name" value="NUCLEAR PORE MEMBRANE GLYCOPROTEIN GP210-RELATED"/>
    <property type="match status" value="1"/>
</dbReference>